<dbReference type="InterPro" id="IPR000055">
    <property type="entry name" value="Restrct_endonuc_typeI_TRD"/>
</dbReference>
<evidence type="ECO:0000313" key="12">
    <source>
        <dbReference type="Proteomes" id="UP000789759"/>
    </source>
</evidence>
<evidence type="ECO:0000256" key="7">
    <source>
        <dbReference type="ARBA" id="ARBA00023125"/>
    </source>
</evidence>
<accession>A0A9N9D4D6</accession>
<keyword evidence="3" id="KW-0547">Nucleotide-binding</keyword>
<proteinExistence type="inferred from homology"/>
<sequence length="394" mass="45593">MARCSLASTIICLEPNLDLVLPQFLYYYLQSKESQISNLVAGSTVPMLTKNVLSDFLILLPSLEEQKKILSKFQVVYDQIFASEIQYQDRLQKIMQKCLKIGDLKFQKHRDSTIRIKDQFQLICGRTPPSKEEHSLQKKNVPLEVIRNHPHRRTKTNYFLAIFRLRHSISKAVHDFFHQEGFYYVPTPIITTNDTEGTGGLFNISTNEEEPFFALPANLTVSGQLHAEALAQGLGRVYTFAEKMVKYATNYVLANNKEELEHFEKFQQKSIIAKLKNISHTKFQALGYEEGLKILEKVKNNFKQNNIFWGMDFQAEHEKYLCQYFDNQPIFILNYPQELKPFYMKNNPDGKTVACFDLIFPEIGELIGGSARENNYQILVDKAYQKSLDVDNLS</sequence>
<dbReference type="Proteomes" id="UP000789759">
    <property type="component" value="Unassembled WGS sequence"/>
</dbReference>
<dbReference type="PANTHER" id="PTHR22594">
    <property type="entry name" value="ASPARTYL/LYSYL-TRNA SYNTHETASE"/>
    <property type="match status" value="1"/>
</dbReference>
<dbReference type="Gene3D" id="3.30.930.10">
    <property type="entry name" value="Bira Bifunctional Protein, Domain 2"/>
    <property type="match status" value="2"/>
</dbReference>
<keyword evidence="12" id="KW-1185">Reference proteome</keyword>
<evidence type="ECO:0000256" key="8">
    <source>
        <dbReference type="ARBA" id="ARBA00023146"/>
    </source>
</evidence>
<gene>
    <name evidence="11" type="ORF">CPELLU_LOCUS8218</name>
</gene>
<dbReference type="EMBL" id="CAJVQA010005754">
    <property type="protein sequence ID" value="CAG8627306.1"/>
    <property type="molecule type" value="Genomic_DNA"/>
</dbReference>
<dbReference type="OrthoDB" id="1931232at2759"/>
<name>A0A9N9D4D6_9GLOM</name>
<keyword evidence="7" id="KW-0238">DNA-binding</keyword>
<dbReference type="SUPFAM" id="SSF55681">
    <property type="entry name" value="Class II aaRS and biotin synthetases"/>
    <property type="match status" value="1"/>
</dbReference>
<feature type="domain" description="Aminoacyl-tRNA synthetase class II (D/K/N)" evidence="9">
    <location>
        <begin position="237"/>
        <end position="388"/>
    </location>
</feature>
<reference evidence="11" key="1">
    <citation type="submission" date="2021-06" db="EMBL/GenBank/DDBJ databases">
        <authorList>
            <person name="Kallberg Y."/>
            <person name="Tangrot J."/>
            <person name="Rosling A."/>
        </authorList>
    </citation>
    <scope>NUCLEOTIDE SEQUENCE</scope>
    <source>
        <strain evidence="11">FL966</strain>
    </source>
</reference>
<keyword evidence="6" id="KW-0648">Protein biosynthesis</keyword>
<evidence type="ECO:0000259" key="9">
    <source>
        <dbReference type="Pfam" id="PF00152"/>
    </source>
</evidence>
<evidence type="ECO:0000256" key="5">
    <source>
        <dbReference type="ARBA" id="ARBA00022840"/>
    </source>
</evidence>
<evidence type="ECO:0000256" key="3">
    <source>
        <dbReference type="ARBA" id="ARBA00022741"/>
    </source>
</evidence>
<protein>
    <submittedName>
        <fullName evidence="11">10832_t:CDS:1</fullName>
    </submittedName>
</protein>
<keyword evidence="2" id="KW-0436">Ligase</keyword>
<feature type="domain" description="Type I restriction modification DNA specificity" evidence="10">
    <location>
        <begin position="6"/>
        <end position="80"/>
    </location>
</feature>
<dbReference type="GO" id="GO:0005524">
    <property type="term" value="F:ATP binding"/>
    <property type="evidence" value="ECO:0007669"/>
    <property type="project" value="UniProtKB-KW"/>
</dbReference>
<dbReference type="GO" id="GO:0004812">
    <property type="term" value="F:aminoacyl-tRNA ligase activity"/>
    <property type="evidence" value="ECO:0007669"/>
    <property type="project" value="UniProtKB-KW"/>
</dbReference>
<comment type="similarity">
    <text evidence="1">Belongs to the type-I restriction system S methylase family.</text>
</comment>
<evidence type="ECO:0000313" key="11">
    <source>
        <dbReference type="EMBL" id="CAG8627306.1"/>
    </source>
</evidence>
<dbReference type="AlphaFoldDB" id="A0A9N9D4D6"/>
<evidence type="ECO:0000256" key="2">
    <source>
        <dbReference type="ARBA" id="ARBA00022598"/>
    </source>
</evidence>
<evidence type="ECO:0000256" key="6">
    <source>
        <dbReference type="ARBA" id="ARBA00022917"/>
    </source>
</evidence>
<dbReference type="GO" id="GO:0003677">
    <property type="term" value="F:DNA binding"/>
    <property type="evidence" value="ECO:0007669"/>
    <property type="project" value="UniProtKB-KW"/>
</dbReference>
<dbReference type="Pfam" id="PF00152">
    <property type="entry name" value="tRNA-synt_2"/>
    <property type="match status" value="1"/>
</dbReference>
<dbReference type="InterPro" id="IPR044946">
    <property type="entry name" value="Restrct_endonuc_typeI_TRD_sf"/>
</dbReference>
<dbReference type="InterPro" id="IPR045864">
    <property type="entry name" value="aa-tRNA-synth_II/BPL/LPL"/>
</dbReference>
<dbReference type="Gene3D" id="3.90.220.20">
    <property type="entry name" value="DNA methylase specificity domains"/>
    <property type="match status" value="1"/>
</dbReference>
<dbReference type="GO" id="GO:0006421">
    <property type="term" value="P:asparaginyl-tRNA aminoacylation"/>
    <property type="evidence" value="ECO:0007669"/>
    <property type="project" value="TreeGrafter"/>
</dbReference>
<keyword evidence="8" id="KW-0030">Aminoacyl-tRNA synthetase</keyword>
<keyword evidence="4" id="KW-0680">Restriction system</keyword>
<dbReference type="SUPFAM" id="SSF116734">
    <property type="entry name" value="DNA methylase specificity domain"/>
    <property type="match status" value="1"/>
</dbReference>
<dbReference type="Pfam" id="PF01420">
    <property type="entry name" value="Methylase_S"/>
    <property type="match status" value="1"/>
</dbReference>
<dbReference type="GO" id="GO:0009307">
    <property type="term" value="P:DNA restriction-modification system"/>
    <property type="evidence" value="ECO:0007669"/>
    <property type="project" value="UniProtKB-KW"/>
</dbReference>
<dbReference type="PANTHER" id="PTHR22594:SF34">
    <property type="entry name" value="ASPARAGINE--TRNA LIGASE, MITOCHONDRIAL-RELATED"/>
    <property type="match status" value="1"/>
</dbReference>
<evidence type="ECO:0000259" key="10">
    <source>
        <dbReference type="Pfam" id="PF01420"/>
    </source>
</evidence>
<evidence type="ECO:0000256" key="1">
    <source>
        <dbReference type="ARBA" id="ARBA00010923"/>
    </source>
</evidence>
<evidence type="ECO:0000256" key="4">
    <source>
        <dbReference type="ARBA" id="ARBA00022747"/>
    </source>
</evidence>
<dbReference type="InterPro" id="IPR004364">
    <property type="entry name" value="Aa-tRNA-synt_II"/>
</dbReference>
<comment type="caution">
    <text evidence="11">The sequence shown here is derived from an EMBL/GenBank/DDBJ whole genome shotgun (WGS) entry which is preliminary data.</text>
</comment>
<keyword evidence="5" id="KW-0067">ATP-binding</keyword>
<organism evidence="11 12">
    <name type="scientific">Cetraspora pellucida</name>
    <dbReference type="NCBI Taxonomy" id="1433469"/>
    <lineage>
        <taxon>Eukaryota</taxon>
        <taxon>Fungi</taxon>
        <taxon>Fungi incertae sedis</taxon>
        <taxon>Mucoromycota</taxon>
        <taxon>Glomeromycotina</taxon>
        <taxon>Glomeromycetes</taxon>
        <taxon>Diversisporales</taxon>
        <taxon>Gigasporaceae</taxon>
        <taxon>Cetraspora</taxon>
    </lineage>
</organism>